<dbReference type="Gene3D" id="3.40.50.620">
    <property type="entry name" value="HUPs"/>
    <property type="match status" value="1"/>
</dbReference>
<evidence type="ECO:0000256" key="5">
    <source>
        <dbReference type="ARBA" id="ARBA00022840"/>
    </source>
</evidence>
<dbReference type="InterPro" id="IPR041872">
    <property type="entry name" value="Anticodon_Met"/>
</dbReference>
<dbReference type="GO" id="GO:0005524">
    <property type="term" value="F:ATP binding"/>
    <property type="evidence" value="ECO:0007669"/>
    <property type="project" value="UniProtKB-KW"/>
</dbReference>
<dbReference type="EC" id="6.1.1.10" evidence="2"/>
<dbReference type="CDD" id="cd00814">
    <property type="entry name" value="MetRS_core"/>
    <property type="match status" value="1"/>
</dbReference>
<dbReference type="Pfam" id="PF19303">
    <property type="entry name" value="Anticodon_3"/>
    <property type="match status" value="1"/>
</dbReference>
<dbReference type="InterPro" id="IPR015413">
    <property type="entry name" value="Methionyl/Leucyl_tRNA_Synth"/>
</dbReference>
<keyword evidence="6 8" id="KW-0648">Protein biosynthesis</keyword>
<evidence type="ECO:0000256" key="4">
    <source>
        <dbReference type="ARBA" id="ARBA00022741"/>
    </source>
</evidence>
<keyword evidence="5 8" id="KW-0067">ATP-binding</keyword>
<dbReference type="EMBL" id="JADGJD010000084">
    <property type="protein sequence ID" value="KAJ3055330.1"/>
    <property type="molecule type" value="Genomic_DNA"/>
</dbReference>
<evidence type="ECO:0000259" key="10">
    <source>
        <dbReference type="Pfam" id="PF19303"/>
    </source>
</evidence>
<comment type="caution">
    <text evidence="11">The sequence shown here is derived from an EMBL/GenBank/DDBJ whole genome shotgun (WGS) entry which is preliminary data.</text>
</comment>
<dbReference type="PRINTS" id="PR01041">
    <property type="entry name" value="TRNASYNTHMET"/>
</dbReference>
<dbReference type="PANTHER" id="PTHR43326">
    <property type="entry name" value="METHIONYL-TRNA SYNTHETASE"/>
    <property type="match status" value="1"/>
</dbReference>
<reference evidence="11" key="1">
    <citation type="submission" date="2020-05" db="EMBL/GenBank/DDBJ databases">
        <title>Phylogenomic resolution of chytrid fungi.</title>
        <authorList>
            <person name="Stajich J.E."/>
            <person name="Amses K."/>
            <person name="Simmons R."/>
            <person name="Seto K."/>
            <person name="Myers J."/>
            <person name="Bonds A."/>
            <person name="Quandt C.A."/>
            <person name="Barry K."/>
            <person name="Liu P."/>
            <person name="Grigoriev I."/>
            <person name="Longcore J.E."/>
            <person name="James T.Y."/>
        </authorList>
    </citation>
    <scope>NUCLEOTIDE SEQUENCE</scope>
    <source>
        <strain evidence="11">JEL0318</strain>
    </source>
</reference>
<sequence>MSSISIVLVPHIGHLYSAVLADVLRRWYEFKGHKAILSTGTDEHGQKIQEAAAKQGISPRVFCDDISKEFKKLFDTANISYTDYIRTTDARHKEAVHALWKRLSDAGHIYKGHHEGWYSVSDETFVPSNQLEEIVAPDGRKSMISKESGNPVVWTKEENYKFRLGAFRENLLKWLRSNPDCEHQHVVPPPLNMKLINSAAIIPKLRYNEIVAALSDSDDHLTDLSVSRVRSRLQWGIPVPGDEDHVVYVWLDALTNYLTVTGYPWKTAEQQALKDAWPAQSHVIGKDIIKFHAIYWPAFLMAAGLPLPKQIIAHGHWLMGDHKMSKSRGNVVDPYKLLEKFGADPVRYYFVRDGGIAYDGAFAFKEVAKRYRKDLADQLGNLVMRCASKKVNPAMEAPREPDAMTDFETALIKKLESLRESFTENIERADFASATEQVYETVLEGNHYWDATQPWLLAKAAYSKTAPDPTAETRLQTVLYFTFETVRIAALMLQPIMPTKMAKLLDDLGVEKEERRWENAEIGRRWRVVGADQGQNTKISKMEPLFPKWDEEFDD</sequence>
<evidence type="ECO:0000256" key="6">
    <source>
        <dbReference type="ARBA" id="ARBA00022917"/>
    </source>
</evidence>
<keyword evidence="7 8" id="KW-0030">Aminoacyl-tRNA synthetase</keyword>
<dbReference type="SUPFAM" id="SSF47323">
    <property type="entry name" value="Anticodon-binding domain of a subclass of class I aminoacyl-tRNA synthetases"/>
    <property type="match status" value="1"/>
</dbReference>
<dbReference type="Gene3D" id="2.170.220.10">
    <property type="match status" value="1"/>
</dbReference>
<keyword evidence="3 8" id="KW-0436">Ligase</keyword>
<feature type="domain" description="Methionyl/Leucyl tRNA synthetase" evidence="9">
    <location>
        <begin position="10"/>
        <end position="386"/>
    </location>
</feature>
<evidence type="ECO:0000256" key="8">
    <source>
        <dbReference type="RuleBase" id="RU363039"/>
    </source>
</evidence>
<dbReference type="InterPro" id="IPR023457">
    <property type="entry name" value="Met-tRNA_synth_2"/>
</dbReference>
<dbReference type="InterPro" id="IPR009080">
    <property type="entry name" value="tRNAsynth_Ia_anticodon-bd"/>
</dbReference>
<dbReference type="Pfam" id="PF09334">
    <property type="entry name" value="tRNA-synt_1g"/>
    <property type="match status" value="1"/>
</dbReference>
<dbReference type="SUPFAM" id="SSF52374">
    <property type="entry name" value="Nucleotidylyl transferase"/>
    <property type="match status" value="1"/>
</dbReference>
<evidence type="ECO:0000313" key="12">
    <source>
        <dbReference type="Proteomes" id="UP001212841"/>
    </source>
</evidence>
<dbReference type="Gene3D" id="1.10.730.10">
    <property type="entry name" value="Isoleucyl-tRNA Synthetase, Domain 1"/>
    <property type="match status" value="1"/>
</dbReference>
<dbReference type="GO" id="GO:0004825">
    <property type="term" value="F:methionine-tRNA ligase activity"/>
    <property type="evidence" value="ECO:0007669"/>
    <property type="project" value="UniProtKB-EC"/>
</dbReference>
<accession>A0AAD5SIQ2</accession>
<evidence type="ECO:0000256" key="2">
    <source>
        <dbReference type="ARBA" id="ARBA00012838"/>
    </source>
</evidence>
<organism evidence="11 12">
    <name type="scientific">Rhizophlyctis rosea</name>
    <dbReference type="NCBI Taxonomy" id="64517"/>
    <lineage>
        <taxon>Eukaryota</taxon>
        <taxon>Fungi</taxon>
        <taxon>Fungi incertae sedis</taxon>
        <taxon>Chytridiomycota</taxon>
        <taxon>Chytridiomycota incertae sedis</taxon>
        <taxon>Chytridiomycetes</taxon>
        <taxon>Rhizophlyctidales</taxon>
        <taxon>Rhizophlyctidaceae</taxon>
        <taxon>Rhizophlyctis</taxon>
    </lineage>
</organism>
<keyword evidence="12" id="KW-1185">Reference proteome</keyword>
<dbReference type="InterPro" id="IPR033911">
    <property type="entry name" value="MetRS_core"/>
</dbReference>
<evidence type="ECO:0000256" key="3">
    <source>
        <dbReference type="ARBA" id="ARBA00022598"/>
    </source>
</evidence>
<evidence type="ECO:0000256" key="1">
    <source>
        <dbReference type="ARBA" id="ARBA00005594"/>
    </source>
</evidence>
<dbReference type="AlphaFoldDB" id="A0AAD5SIQ2"/>
<evidence type="ECO:0000259" key="9">
    <source>
        <dbReference type="Pfam" id="PF09334"/>
    </source>
</evidence>
<comment type="similarity">
    <text evidence="1 8">Belongs to the class-I aminoacyl-tRNA synthetase family.</text>
</comment>
<name>A0AAD5SIQ2_9FUNG</name>
<keyword evidence="4 8" id="KW-0547">Nucleotide-binding</keyword>
<gene>
    <name evidence="11" type="primary">MSM1</name>
    <name evidence="11" type="ORF">HK097_010830</name>
</gene>
<evidence type="ECO:0000256" key="7">
    <source>
        <dbReference type="ARBA" id="ARBA00023146"/>
    </source>
</evidence>
<dbReference type="GO" id="GO:0006431">
    <property type="term" value="P:methionyl-tRNA aminoacylation"/>
    <property type="evidence" value="ECO:0007669"/>
    <property type="project" value="InterPro"/>
</dbReference>
<dbReference type="CDD" id="cd07957">
    <property type="entry name" value="Anticodon_Ia_Met"/>
    <property type="match status" value="1"/>
</dbReference>
<protein>
    <recommendedName>
        <fullName evidence="2">methionine--tRNA ligase</fullName>
        <ecNumber evidence="2">6.1.1.10</ecNumber>
    </recommendedName>
</protein>
<dbReference type="InterPro" id="IPR014729">
    <property type="entry name" value="Rossmann-like_a/b/a_fold"/>
</dbReference>
<evidence type="ECO:0000313" key="11">
    <source>
        <dbReference type="EMBL" id="KAJ3055330.1"/>
    </source>
</evidence>
<dbReference type="PANTHER" id="PTHR43326:SF1">
    <property type="entry name" value="METHIONINE--TRNA LIGASE, MITOCHONDRIAL"/>
    <property type="match status" value="1"/>
</dbReference>
<dbReference type="Proteomes" id="UP001212841">
    <property type="component" value="Unassembled WGS sequence"/>
</dbReference>
<feature type="domain" description="Methionyl-tRNA synthetase anticodon-binding" evidence="10">
    <location>
        <begin position="403"/>
        <end position="524"/>
    </location>
</feature>
<proteinExistence type="inferred from homology"/>